<dbReference type="GO" id="GO:0005545">
    <property type="term" value="F:1-phosphatidylinositol binding"/>
    <property type="evidence" value="ECO:0000318"/>
    <property type="project" value="GO_Central"/>
</dbReference>
<dbReference type="GO" id="GO:0000149">
    <property type="term" value="F:SNARE binding"/>
    <property type="evidence" value="ECO:0000318"/>
    <property type="project" value="GO_Central"/>
</dbReference>
<proteinExistence type="predicted"/>
<keyword evidence="12" id="KW-1185">Reference proteome</keyword>
<evidence type="ECO:0000259" key="10">
    <source>
        <dbReference type="PROSITE" id="PS50942"/>
    </source>
</evidence>
<feature type="compositionally biased region" description="Basic and acidic residues" evidence="9">
    <location>
        <begin position="330"/>
        <end position="342"/>
    </location>
</feature>
<evidence type="ECO:0000313" key="11">
    <source>
        <dbReference type="EMBL" id="EOY31555.1"/>
    </source>
</evidence>
<evidence type="ECO:0000256" key="3">
    <source>
        <dbReference type="ARBA" id="ARBA00004600"/>
    </source>
</evidence>
<evidence type="ECO:0000313" key="12">
    <source>
        <dbReference type="Proteomes" id="UP000026915"/>
    </source>
</evidence>
<organism evidence="11 12">
    <name type="scientific">Theobroma cacao</name>
    <name type="common">Cacao</name>
    <name type="synonym">Cocoa</name>
    <dbReference type="NCBI Taxonomy" id="3641"/>
    <lineage>
        <taxon>Eukaryota</taxon>
        <taxon>Viridiplantae</taxon>
        <taxon>Streptophyta</taxon>
        <taxon>Embryophyta</taxon>
        <taxon>Tracheophyta</taxon>
        <taxon>Spermatophyta</taxon>
        <taxon>Magnoliopsida</taxon>
        <taxon>eudicotyledons</taxon>
        <taxon>Gunneridae</taxon>
        <taxon>Pentapetalae</taxon>
        <taxon>rosids</taxon>
        <taxon>malvids</taxon>
        <taxon>Malvales</taxon>
        <taxon>Malvaceae</taxon>
        <taxon>Byttnerioideae</taxon>
        <taxon>Theobroma</taxon>
    </lineage>
</organism>
<dbReference type="GO" id="GO:0005905">
    <property type="term" value="C:clathrin-coated pit"/>
    <property type="evidence" value="ECO:0000318"/>
    <property type="project" value="GO_Central"/>
</dbReference>
<feature type="region of interest" description="Disordered" evidence="9">
    <location>
        <begin position="315"/>
        <end position="359"/>
    </location>
</feature>
<dbReference type="AlphaFoldDB" id="A0A061GNW7"/>
<gene>
    <name evidence="11" type="ORF">TCM_038479</name>
</gene>
<dbReference type="InterPro" id="IPR048050">
    <property type="entry name" value="ANTH_N_plant"/>
</dbReference>
<dbReference type="InterPro" id="IPR013809">
    <property type="entry name" value="ENTH"/>
</dbReference>
<dbReference type="GO" id="GO:0048268">
    <property type="term" value="P:clathrin coat assembly"/>
    <property type="evidence" value="ECO:0007669"/>
    <property type="project" value="InterPro"/>
</dbReference>
<dbReference type="Pfam" id="PF07651">
    <property type="entry name" value="ANTH"/>
    <property type="match status" value="1"/>
</dbReference>
<evidence type="ECO:0000256" key="1">
    <source>
        <dbReference type="ARBA" id="ARBA00004132"/>
    </source>
</evidence>
<evidence type="ECO:0000256" key="2">
    <source>
        <dbReference type="ARBA" id="ARBA00004555"/>
    </source>
</evidence>
<comment type="subcellular location">
    <subcellularLocation>
        <location evidence="1">Cytoplasmic vesicle</location>
        <location evidence="1">Clathrin-coated vesicle</location>
    </subcellularLocation>
    <subcellularLocation>
        <location evidence="2">Golgi apparatus</location>
    </subcellularLocation>
    <subcellularLocation>
        <location evidence="3">Membrane</location>
        <location evidence="3">Clathrin-coated pit</location>
    </subcellularLocation>
</comment>
<dbReference type="GO" id="GO:0072583">
    <property type="term" value="P:clathrin-dependent endocytosis"/>
    <property type="evidence" value="ECO:0000318"/>
    <property type="project" value="GO_Central"/>
</dbReference>
<keyword evidence="4" id="KW-0254">Endocytosis</keyword>
<dbReference type="PANTHER" id="PTHR22951">
    <property type="entry name" value="CLATHRIN ASSEMBLY PROTEIN"/>
    <property type="match status" value="1"/>
</dbReference>
<keyword evidence="6" id="KW-0472">Membrane</keyword>
<dbReference type="GO" id="GO:0005546">
    <property type="term" value="F:phosphatidylinositol-4,5-bisphosphate binding"/>
    <property type="evidence" value="ECO:0000318"/>
    <property type="project" value="GO_Central"/>
</dbReference>
<dbReference type="InterPro" id="IPR014712">
    <property type="entry name" value="ANTH_dom_sf"/>
</dbReference>
<dbReference type="OMA" id="KTHTWQV"/>
<keyword evidence="7" id="KW-0168">Coated pit</keyword>
<dbReference type="InterPro" id="IPR011417">
    <property type="entry name" value="ANTH_dom"/>
</dbReference>
<feature type="domain" description="ENTH" evidence="10">
    <location>
        <begin position="25"/>
        <end position="163"/>
    </location>
</feature>
<evidence type="ECO:0000256" key="4">
    <source>
        <dbReference type="ARBA" id="ARBA00022583"/>
    </source>
</evidence>
<keyword evidence="5" id="KW-0333">Golgi apparatus</keyword>
<dbReference type="EMBL" id="CM001887">
    <property type="protein sequence ID" value="EOY31555.1"/>
    <property type="molecule type" value="Genomic_DNA"/>
</dbReference>
<dbReference type="Gramene" id="EOY31555">
    <property type="protein sequence ID" value="EOY31555"/>
    <property type="gene ID" value="TCM_038479"/>
</dbReference>
<dbReference type="GO" id="GO:0032050">
    <property type="term" value="F:clathrin heavy chain binding"/>
    <property type="evidence" value="ECO:0000318"/>
    <property type="project" value="GO_Central"/>
</dbReference>
<dbReference type="InParanoid" id="A0A061GNW7"/>
<protein>
    <submittedName>
        <fullName evidence="11">Clathrin assembly protein, putative</fullName>
    </submittedName>
</protein>
<dbReference type="GO" id="GO:0030136">
    <property type="term" value="C:clathrin-coated vesicle"/>
    <property type="evidence" value="ECO:0000318"/>
    <property type="project" value="GO_Central"/>
</dbReference>
<dbReference type="Proteomes" id="UP000026915">
    <property type="component" value="Chromosome 9"/>
</dbReference>
<dbReference type="GO" id="GO:0005794">
    <property type="term" value="C:Golgi apparatus"/>
    <property type="evidence" value="ECO:0007669"/>
    <property type="project" value="UniProtKB-SubCell"/>
</dbReference>
<feature type="region of interest" description="Disordered" evidence="9">
    <location>
        <begin position="521"/>
        <end position="545"/>
    </location>
</feature>
<evidence type="ECO:0000256" key="9">
    <source>
        <dbReference type="SAM" id="MobiDB-lite"/>
    </source>
</evidence>
<name>A0A061GNW7_THECC</name>
<keyword evidence="8" id="KW-0968">Cytoplasmic vesicle</keyword>
<dbReference type="SUPFAM" id="SSF89009">
    <property type="entry name" value="GAT-like domain"/>
    <property type="match status" value="1"/>
</dbReference>
<evidence type="ECO:0000256" key="5">
    <source>
        <dbReference type="ARBA" id="ARBA00023034"/>
    </source>
</evidence>
<dbReference type="InterPro" id="IPR045192">
    <property type="entry name" value="AP180-like"/>
</dbReference>
<dbReference type="SMART" id="SM00273">
    <property type="entry name" value="ENTH"/>
    <property type="match status" value="1"/>
</dbReference>
<dbReference type="FunFam" id="1.20.58.150:FF:000005">
    <property type="entry name" value="putative clathrin assembly protein At2g25430"/>
    <property type="match status" value="1"/>
</dbReference>
<reference evidence="11 12" key="1">
    <citation type="journal article" date="2013" name="Genome Biol.">
        <title>The genome sequence of the most widely cultivated cacao type and its use to identify candidate genes regulating pod color.</title>
        <authorList>
            <person name="Motamayor J.C."/>
            <person name="Mockaitis K."/>
            <person name="Schmutz J."/>
            <person name="Haiminen N."/>
            <person name="Iii D.L."/>
            <person name="Cornejo O."/>
            <person name="Findley S.D."/>
            <person name="Zheng P."/>
            <person name="Utro F."/>
            <person name="Royaert S."/>
            <person name="Saski C."/>
            <person name="Jenkins J."/>
            <person name="Podicheti R."/>
            <person name="Zhao M."/>
            <person name="Scheffler B.E."/>
            <person name="Stack J.C."/>
            <person name="Feltus F.A."/>
            <person name="Mustiga G.M."/>
            <person name="Amores F."/>
            <person name="Phillips W."/>
            <person name="Marelli J.P."/>
            <person name="May G.D."/>
            <person name="Shapiro H."/>
            <person name="Ma J."/>
            <person name="Bustamante C.D."/>
            <person name="Schnell R.J."/>
            <person name="Main D."/>
            <person name="Gilbert D."/>
            <person name="Parida L."/>
            <person name="Kuhn D.N."/>
        </authorList>
    </citation>
    <scope>NUCLEOTIDE SEQUENCE [LARGE SCALE GENOMIC DNA]</scope>
    <source>
        <strain evidence="12">cv. Matina 1-6</strain>
    </source>
</reference>
<evidence type="ECO:0000256" key="8">
    <source>
        <dbReference type="ARBA" id="ARBA00023329"/>
    </source>
</evidence>
<dbReference type="HOGENOM" id="CLU_014098_2_1_1"/>
<dbReference type="GO" id="GO:0006900">
    <property type="term" value="P:vesicle budding from membrane"/>
    <property type="evidence" value="ECO:0000318"/>
    <property type="project" value="GO_Central"/>
</dbReference>
<dbReference type="CDD" id="cd03564">
    <property type="entry name" value="ANTH_N"/>
    <property type="match status" value="1"/>
</dbReference>
<dbReference type="Gene3D" id="1.20.58.150">
    <property type="entry name" value="ANTH domain"/>
    <property type="match status" value="1"/>
</dbReference>
<feature type="compositionally biased region" description="Polar residues" evidence="9">
    <location>
        <begin position="343"/>
        <end position="358"/>
    </location>
</feature>
<dbReference type="eggNOG" id="KOG0251">
    <property type="taxonomic scope" value="Eukaryota"/>
</dbReference>
<evidence type="ECO:0000256" key="6">
    <source>
        <dbReference type="ARBA" id="ARBA00023136"/>
    </source>
</evidence>
<accession>A0A061GNW7</accession>
<dbReference type="PROSITE" id="PS50942">
    <property type="entry name" value="ENTH"/>
    <property type="match status" value="1"/>
</dbReference>
<dbReference type="Gene3D" id="1.25.40.90">
    <property type="match status" value="1"/>
</dbReference>
<dbReference type="PANTHER" id="PTHR22951:SF97">
    <property type="entry name" value="ENTH DOMAIN-CONTAINING PROTEIN"/>
    <property type="match status" value="1"/>
</dbReference>
<dbReference type="STRING" id="3641.A0A061GNW7"/>
<dbReference type="InterPro" id="IPR008942">
    <property type="entry name" value="ENTH_VHS"/>
</dbReference>
<evidence type="ECO:0000256" key="7">
    <source>
        <dbReference type="ARBA" id="ARBA00023176"/>
    </source>
</evidence>
<dbReference type="SUPFAM" id="SSF48464">
    <property type="entry name" value="ENTH/VHS domain"/>
    <property type="match status" value="1"/>
</dbReference>
<sequence>MASTQHSLRKAIGALKDSTKVGLAKVNGDNKGLDVAIVKATNHKEKVPKEKHVRTILIAVSASSPRSDVAFCVHSLFKRLAKTHTWTVALKTLIVVHRALREVDPSFHQELITLGRGRGLMLNLAHFRDESSSQAWDYSAWIRRYALYLEERLECFHELKYDVDKDQSRNGRLDTPHLLRQLPVLQELLHRLLACKPEGAALCNRLIHYVLSIVAGECVNLYIAITEGILNLVDKYFEMQHHHAVKALEIYRKAGNQASQLSEFFEICKGLHYGQGQKYLKIKPLPASFLTAMEDYVKEAPEVLTLPYKAIKDDNKGAAPTEVPTPRSDLLIDHNQDTDVQEKSSPSVTPSDQPQSDPRQAVAKLEIADLLCFDDPPEEGSELNDKNSLALAIVESEGVSSAGNDVSSASATPSWELELFSAPSSNGAALAENNVTGRLDRLTLDSLYDQAIASTTHQDRACNLGQVSTNPFEVDYDQDPICGSSDVTPPTDVQMESMAQQQTYIMQQQQQPPMVGYDSTIPSGNPFVEHSMPSQPPENSYSGLI</sequence>